<evidence type="ECO:0000256" key="1">
    <source>
        <dbReference type="ARBA" id="ARBA00006754"/>
    </source>
</evidence>
<evidence type="ECO:0000259" key="3">
    <source>
        <dbReference type="Pfam" id="PF13556"/>
    </source>
</evidence>
<dbReference type="EMBL" id="CP025688">
    <property type="protein sequence ID" value="QAA21704.1"/>
    <property type="molecule type" value="Genomic_DNA"/>
</dbReference>
<dbReference type="InterPro" id="IPR012914">
    <property type="entry name" value="PucR_dom"/>
</dbReference>
<dbReference type="Pfam" id="PF17853">
    <property type="entry name" value="GGDEF_2"/>
    <property type="match status" value="1"/>
</dbReference>
<feature type="domain" description="PucR C-terminal helix-turn-helix" evidence="3">
    <location>
        <begin position="329"/>
        <end position="384"/>
    </location>
</feature>
<dbReference type="InterPro" id="IPR025736">
    <property type="entry name" value="PucR_C-HTH_dom"/>
</dbReference>
<dbReference type="InterPro" id="IPR051448">
    <property type="entry name" value="CdaR-like_regulators"/>
</dbReference>
<organism evidence="5 6">
    <name type="scientific">Sporolactobacillus terrae</name>
    <dbReference type="NCBI Taxonomy" id="269673"/>
    <lineage>
        <taxon>Bacteria</taxon>
        <taxon>Bacillati</taxon>
        <taxon>Bacillota</taxon>
        <taxon>Bacilli</taxon>
        <taxon>Bacillales</taxon>
        <taxon>Sporolactobacillaceae</taxon>
        <taxon>Sporolactobacillus</taxon>
    </lineage>
</organism>
<dbReference type="Gene3D" id="1.10.10.2840">
    <property type="entry name" value="PucR C-terminal helix-turn-helix domain"/>
    <property type="match status" value="1"/>
</dbReference>
<proteinExistence type="inferred from homology"/>
<evidence type="ECO:0000313" key="5">
    <source>
        <dbReference type="EMBL" id="QAA21704.1"/>
    </source>
</evidence>
<feature type="domain" description="CdaR GGDEF-like" evidence="4">
    <location>
        <begin position="163"/>
        <end position="275"/>
    </location>
</feature>
<evidence type="ECO:0000259" key="2">
    <source>
        <dbReference type="Pfam" id="PF07905"/>
    </source>
</evidence>
<accession>A0ABX5Q524</accession>
<comment type="similarity">
    <text evidence="1">Belongs to the CdaR family.</text>
</comment>
<dbReference type="Pfam" id="PF07905">
    <property type="entry name" value="PucR"/>
    <property type="match status" value="1"/>
</dbReference>
<dbReference type="InterPro" id="IPR042070">
    <property type="entry name" value="PucR_C-HTH_sf"/>
</dbReference>
<evidence type="ECO:0000313" key="6">
    <source>
        <dbReference type="Proteomes" id="UP000285882"/>
    </source>
</evidence>
<gene>
    <name evidence="5" type="ORF">C0674_03180</name>
</gene>
<evidence type="ECO:0000259" key="4">
    <source>
        <dbReference type="Pfam" id="PF17853"/>
    </source>
</evidence>
<reference evidence="5 6" key="1">
    <citation type="submission" date="2018-01" db="EMBL/GenBank/DDBJ databases">
        <title>Complete genome sequencing of Sporolactobacillus terrae DLG3.</title>
        <authorList>
            <person name="Nam Y.-D."/>
            <person name="Kang J."/>
            <person name="Chung W.-H."/>
        </authorList>
    </citation>
    <scope>NUCLEOTIDE SEQUENCE [LARGE SCALE GENOMIC DNA]</scope>
    <source>
        <strain evidence="5 6">DLG3</strain>
    </source>
</reference>
<sequence length="390" mass="45062">MFLWIVRGNEMITLKHLFMLPELSTIKPVAGEAGMSRTISGVNVMESDCLFDFFKAGELLVTTGINMDHDEEKLITMVKKTYDHQASGVILNVGPYIPSIPNEVMDFANSHRFPIFSMPWSYRVADFVKITVQFLAAAEQNQSRFRDLLSELLFQSVPDRAYVTAELEQIGAQADQSFSIVVCSYDSDQLPVALVYGIEMELSRKYRLLQSMHRENQLIYLTVQLRGSDLPLMKLTEAIRAKKTEWRNLSIGSGSEYPVMEAQRSYQEALTVLRLAKRHPYLKICEFNDLGAYRIIMDVRDPRIIERFYQKYLGQLYRYDQLHETDFVPFLRVFLEEDGRTATIAHKKFIHRNTVLYKVKKIEAILGADLGHPFVKTNLQLAFMIEDLMR</sequence>
<dbReference type="InterPro" id="IPR041522">
    <property type="entry name" value="CdaR_GGDEF"/>
</dbReference>
<feature type="domain" description="Purine catabolism PurC-like" evidence="2">
    <location>
        <begin position="17"/>
        <end position="129"/>
    </location>
</feature>
<dbReference type="Pfam" id="PF13556">
    <property type="entry name" value="HTH_30"/>
    <property type="match status" value="1"/>
</dbReference>
<protein>
    <submittedName>
        <fullName evidence="5">PucR family transcriptional regulator</fullName>
    </submittedName>
</protein>
<name>A0ABX5Q524_9BACL</name>
<keyword evidence="6" id="KW-1185">Reference proteome</keyword>
<dbReference type="Proteomes" id="UP000285882">
    <property type="component" value="Chromosome"/>
</dbReference>
<dbReference type="PANTHER" id="PTHR33744:SF1">
    <property type="entry name" value="DNA-BINDING TRANSCRIPTIONAL ACTIVATOR ADER"/>
    <property type="match status" value="1"/>
</dbReference>
<dbReference type="PANTHER" id="PTHR33744">
    <property type="entry name" value="CARBOHYDRATE DIACID REGULATOR"/>
    <property type="match status" value="1"/>
</dbReference>